<dbReference type="AlphaFoldDB" id="A0A0M3JJB9"/>
<reference evidence="1 2" key="2">
    <citation type="submission" date="2018-11" db="EMBL/GenBank/DDBJ databases">
        <authorList>
            <consortium name="Pathogen Informatics"/>
        </authorList>
    </citation>
    <scope>NUCLEOTIDE SEQUENCE [LARGE SCALE GENOMIC DNA]</scope>
</reference>
<keyword evidence="2" id="KW-1185">Reference proteome</keyword>
<dbReference type="OrthoDB" id="6378561at2759"/>
<evidence type="ECO:0000313" key="2">
    <source>
        <dbReference type="Proteomes" id="UP000267096"/>
    </source>
</evidence>
<dbReference type="Proteomes" id="UP000267096">
    <property type="component" value="Unassembled WGS sequence"/>
</dbReference>
<organism evidence="3">
    <name type="scientific">Anisakis simplex</name>
    <name type="common">Herring worm</name>
    <dbReference type="NCBI Taxonomy" id="6269"/>
    <lineage>
        <taxon>Eukaryota</taxon>
        <taxon>Metazoa</taxon>
        <taxon>Ecdysozoa</taxon>
        <taxon>Nematoda</taxon>
        <taxon>Chromadorea</taxon>
        <taxon>Rhabditida</taxon>
        <taxon>Spirurina</taxon>
        <taxon>Ascaridomorpha</taxon>
        <taxon>Ascaridoidea</taxon>
        <taxon>Anisakidae</taxon>
        <taxon>Anisakis</taxon>
        <taxon>Anisakis simplex complex</taxon>
    </lineage>
</organism>
<protein>
    <submittedName>
        <fullName evidence="1 3">Uncharacterized protein</fullName>
    </submittedName>
</protein>
<gene>
    <name evidence="1" type="ORF">ASIM_LOCUS7504</name>
</gene>
<reference evidence="3" key="1">
    <citation type="submission" date="2017-02" db="UniProtKB">
        <authorList>
            <consortium name="WormBaseParasite"/>
        </authorList>
    </citation>
    <scope>IDENTIFICATION</scope>
</reference>
<sequence>MYTGSEPLAVNSTAADGNFLQMLNISMNTFECYYTDRRFETAGQQVEELCCDCFYSRHLLLRYLFLCSILS</sequence>
<dbReference type="WBParaSite" id="ASIM_0000773801-mRNA-1">
    <property type="protein sequence ID" value="ASIM_0000773801-mRNA-1"/>
    <property type="gene ID" value="ASIM_0000773801"/>
</dbReference>
<name>A0A0M3JJB9_ANISI</name>
<evidence type="ECO:0000313" key="1">
    <source>
        <dbReference type="EMBL" id="VDK29347.1"/>
    </source>
</evidence>
<dbReference type="EMBL" id="UYRR01018255">
    <property type="protein sequence ID" value="VDK29347.1"/>
    <property type="molecule type" value="Genomic_DNA"/>
</dbReference>
<evidence type="ECO:0000313" key="3">
    <source>
        <dbReference type="WBParaSite" id="ASIM_0000773801-mRNA-1"/>
    </source>
</evidence>
<accession>A0A0M3JJB9</accession>
<proteinExistence type="predicted"/>